<dbReference type="InterPro" id="IPR029058">
    <property type="entry name" value="AB_hydrolase_fold"/>
</dbReference>
<proteinExistence type="predicted"/>
<dbReference type="GO" id="GO:0004806">
    <property type="term" value="F:triacylglycerol lipase activity"/>
    <property type="evidence" value="ECO:0007669"/>
    <property type="project" value="TreeGrafter"/>
</dbReference>
<dbReference type="SUPFAM" id="SSF53474">
    <property type="entry name" value="alpha/beta-Hydrolases"/>
    <property type="match status" value="1"/>
</dbReference>
<dbReference type="InterPro" id="IPR000073">
    <property type="entry name" value="AB_hydrolase_1"/>
</dbReference>
<dbReference type="GO" id="GO:0046503">
    <property type="term" value="P:glycerolipid catabolic process"/>
    <property type="evidence" value="ECO:0007669"/>
    <property type="project" value="TreeGrafter"/>
</dbReference>
<organism evidence="2">
    <name type="scientific">Variovorax paradoxus</name>
    <dbReference type="NCBI Taxonomy" id="34073"/>
    <lineage>
        <taxon>Bacteria</taxon>
        <taxon>Pseudomonadati</taxon>
        <taxon>Pseudomonadota</taxon>
        <taxon>Betaproteobacteria</taxon>
        <taxon>Burkholderiales</taxon>
        <taxon>Comamonadaceae</taxon>
        <taxon>Variovorax</taxon>
    </lineage>
</organism>
<dbReference type="GO" id="GO:0102530">
    <property type="term" value="F:aclacinomycin T methylesterase activity"/>
    <property type="evidence" value="ECO:0007669"/>
    <property type="project" value="UniProtKB-EC"/>
</dbReference>
<dbReference type="RefSeq" id="WP_339092559.1">
    <property type="nucleotide sequence ID" value="NZ_LR743507.1"/>
</dbReference>
<dbReference type="EMBL" id="LR743507">
    <property type="protein sequence ID" value="CAA2108554.1"/>
    <property type="molecule type" value="Genomic_DNA"/>
</dbReference>
<feature type="domain" description="AB hydrolase-1" evidence="1">
    <location>
        <begin position="31"/>
        <end position="284"/>
    </location>
</feature>
<sequence>MSAAPPRVERRTHANGMELAWDSFGDPDATPLLLVMGLGAQMVAWDDAFCAQLAEAGGLRVIRFDNRDIGHSSYLTHLGVPDIQALMQQAMAGRTLHVPYTLRDMAADCAGLLDALGIARAHIVGASMGGAIGQEMCVHYPHRMLSFTSIMSTTGAPGLPPPTPEALAVLFSPAPTTFEAYVPHHAKVWRVLRGPSAFPQDEARDTERAQLVFLRGLNPPGVARQLAAVLASGNRKPALAAVRVPTLVIHGDADPLVPVVCGIDVADAIPGATLLRIPHMGHALPIPMWPEIVGAIAAHTGRHPDA</sequence>
<keyword evidence="2" id="KW-0378">Hydrolase</keyword>
<dbReference type="InterPro" id="IPR050471">
    <property type="entry name" value="AB_hydrolase"/>
</dbReference>
<accession>A0A679J7T1</accession>
<name>A0A679J7T1_VARPD</name>
<dbReference type="Gene3D" id="3.40.50.1820">
    <property type="entry name" value="alpha/beta hydrolase"/>
    <property type="match status" value="1"/>
</dbReference>
<gene>
    <name evidence="2" type="primary">rdmC_2</name>
    <name evidence="2" type="ORF">VVAX_05061</name>
</gene>
<dbReference type="AlphaFoldDB" id="A0A679J7T1"/>
<dbReference type="Pfam" id="PF00561">
    <property type="entry name" value="Abhydrolase_1"/>
    <property type="match status" value="1"/>
</dbReference>
<reference evidence="2" key="1">
    <citation type="submission" date="2019-12" db="EMBL/GenBank/DDBJ databases">
        <authorList>
            <person name="Cremers G."/>
        </authorList>
    </citation>
    <scope>NUCLEOTIDE SEQUENCE</scope>
    <source>
        <strain evidence="2">Vvax</strain>
    </source>
</reference>
<dbReference type="PANTHER" id="PTHR43433:SF5">
    <property type="entry name" value="AB HYDROLASE-1 DOMAIN-CONTAINING PROTEIN"/>
    <property type="match status" value="1"/>
</dbReference>
<evidence type="ECO:0000259" key="1">
    <source>
        <dbReference type="Pfam" id="PF00561"/>
    </source>
</evidence>
<dbReference type="PANTHER" id="PTHR43433">
    <property type="entry name" value="HYDROLASE, ALPHA/BETA FOLD FAMILY PROTEIN"/>
    <property type="match status" value="1"/>
</dbReference>
<evidence type="ECO:0000313" key="2">
    <source>
        <dbReference type="EMBL" id="CAA2108554.1"/>
    </source>
</evidence>
<protein>
    <submittedName>
        <fullName evidence="2">Aclacinomycin methylesterase RdmC</fullName>
        <ecNumber evidence="2">3.1.1.95</ecNumber>
    </submittedName>
</protein>
<dbReference type="EC" id="3.1.1.95" evidence="2"/>